<feature type="compositionally biased region" description="Acidic residues" evidence="1">
    <location>
        <begin position="145"/>
        <end position="160"/>
    </location>
</feature>
<feature type="region of interest" description="Disordered" evidence="1">
    <location>
        <begin position="173"/>
        <end position="262"/>
    </location>
</feature>
<evidence type="ECO:0000313" key="3">
    <source>
        <dbReference type="Proteomes" id="UP001176883"/>
    </source>
</evidence>
<accession>A0ABT8WBI2</accession>
<feature type="compositionally biased region" description="Acidic residues" evidence="1">
    <location>
        <begin position="222"/>
        <end position="235"/>
    </location>
</feature>
<feature type="compositionally biased region" description="Basic and acidic residues" evidence="1">
    <location>
        <begin position="556"/>
        <end position="568"/>
    </location>
</feature>
<proteinExistence type="predicted"/>
<dbReference type="RefSeq" id="WP_303278183.1">
    <property type="nucleotide sequence ID" value="NZ_JAUOEK010000120.1"/>
</dbReference>
<protein>
    <submittedName>
        <fullName evidence="2">Uncharacterized protein</fullName>
    </submittedName>
</protein>
<feature type="compositionally biased region" description="Acidic residues" evidence="1">
    <location>
        <begin position="182"/>
        <end position="198"/>
    </location>
</feature>
<evidence type="ECO:0000256" key="1">
    <source>
        <dbReference type="SAM" id="MobiDB-lite"/>
    </source>
</evidence>
<organism evidence="2 3">
    <name type="scientific">Flavivirga aquimarina</name>
    <dbReference type="NCBI Taxonomy" id="2027862"/>
    <lineage>
        <taxon>Bacteria</taxon>
        <taxon>Pseudomonadati</taxon>
        <taxon>Bacteroidota</taxon>
        <taxon>Flavobacteriia</taxon>
        <taxon>Flavobacteriales</taxon>
        <taxon>Flavobacteriaceae</taxon>
        <taxon>Flavivirga</taxon>
    </lineage>
</organism>
<feature type="compositionally biased region" description="Acidic residues" evidence="1">
    <location>
        <begin position="246"/>
        <end position="262"/>
    </location>
</feature>
<evidence type="ECO:0000313" key="2">
    <source>
        <dbReference type="EMBL" id="MDO5970495.1"/>
    </source>
</evidence>
<gene>
    <name evidence="2" type="ORF">Q4Q35_11825</name>
</gene>
<keyword evidence="3" id="KW-1185">Reference proteome</keyword>
<feature type="region of interest" description="Disordered" evidence="1">
    <location>
        <begin position="123"/>
        <end position="160"/>
    </location>
</feature>
<dbReference type="EMBL" id="JAUOEK010000120">
    <property type="protein sequence ID" value="MDO5970495.1"/>
    <property type="molecule type" value="Genomic_DNA"/>
</dbReference>
<dbReference type="Proteomes" id="UP001176883">
    <property type="component" value="Unassembled WGS sequence"/>
</dbReference>
<feature type="compositionally biased region" description="Basic and acidic residues" evidence="1">
    <location>
        <begin position="236"/>
        <end position="245"/>
    </location>
</feature>
<reference evidence="2" key="1">
    <citation type="submission" date="2023-07" db="EMBL/GenBank/DDBJ databases">
        <title>Two novel species in the genus Flavivirga.</title>
        <authorList>
            <person name="Kwon K."/>
        </authorList>
    </citation>
    <scope>NUCLEOTIDE SEQUENCE</scope>
    <source>
        <strain evidence="2">KCTC 52353</strain>
    </source>
</reference>
<feature type="region of interest" description="Disordered" evidence="1">
    <location>
        <begin position="544"/>
        <end position="571"/>
    </location>
</feature>
<sequence>MAKKIQHIGLGIHTLPDPESKNFKSLSDQTQDYKARISLLKTYLNKLYEDEAIERNAIKVVTLPQFFFRGKTGAYSINTIIGNGVSDLNSHGLLGSLQELVMDKKWKNWIFNFGTIIGYNEELEEEEDPDNEKVNKTKTNKNGEDNEDEDKEEEISTSDSIDELLRKEKIKEKRKLKSGKDNEDEDEEEEISTSDSIDDLLRKAQNNQNIKEKRKTKNNKEGEEEDGDEREETDEKEAFELSKGEDSDDDNEVDDDDDESEEGVDIEIKEAFHMCILINGGFITQKKATIATTVVVAPYKVALDSDTVEEDTIDSNMVIDLIDNEEDFTLNDDTAIDHWGFIKGDGTIDEKKVKTLKKNTKKDHNKVLQNKLRKTSGKNVLPIPATLVPIGIVNINKLFFALDLCFDHVYQITKKLLLGLTDKKVKLDLKNYLPKTILSPLKSILKSGVHIHLVSSYGTIINKKAVIAKAKGWVVNTIPLAINDGHASKMYQVATCAMEKDTESTWVEDKDVEVVKKMTFNEDTITVNDDEVSLSKLFDILEEESKEKEENDDYKEENKQESDGKEDALSEETTLGKAVFYIHKSVMV</sequence>
<name>A0ABT8WBI2_9FLAO</name>
<comment type="caution">
    <text evidence="2">The sequence shown here is derived from an EMBL/GenBank/DDBJ whole genome shotgun (WGS) entry which is preliminary data.</text>
</comment>